<dbReference type="InterPro" id="IPR007527">
    <property type="entry name" value="Znf_SWIM"/>
</dbReference>
<dbReference type="Proteomes" id="UP000289738">
    <property type="component" value="Chromosome A09"/>
</dbReference>
<organism evidence="4 5">
    <name type="scientific">Arachis hypogaea</name>
    <name type="common">Peanut</name>
    <dbReference type="NCBI Taxonomy" id="3818"/>
    <lineage>
        <taxon>Eukaryota</taxon>
        <taxon>Viridiplantae</taxon>
        <taxon>Streptophyta</taxon>
        <taxon>Embryophyta</taxon>
        <taxon>Tracheophyta</taxon>
        <taxon>Spermatophyta</taxon>
        <taxon>Magnoliopsida</taxon>
        <taxon>eudicotyledons</taxon>
        <taxon>Gunneridae</taxon>
        <taxon>Pentapetalae</taxon>
        <taxon>rosids</taxon>
        <taxon>fabids</taxon>
        <taxon>Fabales</taxon>
        <taxon>Fabaceae</taxon>
        <taxon>Papilionoideae</taxon>
        <taxon>50 kb inversion clade</taxon>
        <taxon>dalbergioids sensu lato</taxon>
        <taxon>Dalbergieae</taxon>
        <taxon>Pterocarpus clade</taxon>
        <taxon>Arachis</taxon>
    </lineage>
</organism>
<evidence type="ECO:0000259" key="3">
    <source>
        <dbReference type="PROSITE" id="PS50966"/>
    </source>
</evidence>
<dbReference type="EMBL" id="SDMP01000009">
    <property type="protein sequence ID" value="RYR39055.1"/>
    <property type="molecule type" value="Genomic_DNA"/>
</dbReference>
<protein>
    <recommendedName>
        <fullName evidence="3">SWIM-type domain-containing protein</fullName>
    </recommendedName>
</protein>
<sequence>MPSDAEYTFDLKCRVCNCGNFQVTQLPCRHVLMHEIRRVYQHEFVSIGDPSTWPTDTRPQLIHNPVLRRGRKGRPKSTQYLNKMDARHMRGL</sequence>
<keyword evidence="1" id="KW-0479">Metal-binding</keyword>
<accession>A0A445BK41</accession>
<comment type="caution">
    <text evidence="4">The sequence shown here is derived from an EMBL/GenBank/DDBJ whole genome shotgun (WGS) entry which is preliminary data.</text>
</comment>
<dbReference type="GO" id="GO:0008270">
    <property type="term" value="F:zinc ion binding"/>
    <property type="evidence" value="ECO:0007669"/>
    <property type="project" value="UniProtKB-KW"/>
</dbReference>
<dbReference type="AlphaFoldDB" id="A0A445BK41"/>
<gene>
    <name evidence="4" type="ORF">Ahy_A09g044462</name>
</gene>
<keyword evidence="5" id="KW-1185">Reference proteome</keyword>
<dbReference type="PROSITE" id="PS50966">
    <property type="entry name" value="ZF_SWIM"/>
    <property type="match status" value="1"/>
</dbReference>
<evidence type="ECO:0000313" key="4">
    <source>
        <dbReference type="EMBL" id="RYR39055.1"/>
    </source>
</evidence>
<keyword evidence="1" id="KW-0862">Zinc</keyword>
<feature type="region of interest" description="Disordered" evidence="2">
    <location>
        <begin position="69"/>
        <end position="92"/>
    </location>
</feature>
<evidence type="ECO:0000256" key="2">
    <source>
        <dbReference type="SAM" id="MobiDB-lite"/>
    </source>
</evidence>
<proteinExistence type="predicted"/>
<evidence type="ECO:0000313" key="5">
    <source>
        <dbReference type="Proteomes" id="UP000289738"/>
    </source>
</evidence>
<dbReference type="Pfam" id="PF04434">
    <property type="entry name" value="SWIM"/>
    <property type="match status" value="1"/>
</dbReference>
<keyword evidence="1" id="KW-0863">Zinc-finger</keyword>
<evidence type="ECO:0000256" key="1">
    <source>
        <dbReference type="PROSITE-ProRule" id="PRU00325"/>
    </source>
</evidence>
<name>A0A445BK41_ARAHY</name>
<feature type="domain" description="SWIM-type" evidence="3">
    <location>
        <begin position="7"/>
        <end position="39"/>
    </location>
</feature>
<reference evidence="4 5" key="1">
    <citation type="submission" date="2019-01" db="EMBL/GenBank/DDBJ databases">
        <title>Sequencing of cultivated peanut Arachis hypogaea provides insights into genome evolution and oil improvement.</title>
        <authorList>
            <person name="Chen X."/>
        </authorList>
    </citation>
    <scope>NUCLEOTIDE SEQUENCE [LARGE SCALE GENOMIC DNA]</scope>
    <source>
        <strain evidence="5">cv. Fuhuasheng</strain>
        <tissue evidence="4">Leaves</tissue>
    </source>
</reference>